<dbReference type="InterPro" id="IPR035093">
    <property type="entry name" value="RelE/ParE_toxin_dom_sf"/>
</dbReference>
<name>K6WNX4_9MICO</name>
<keyword evidence="4" id="KW-1185">Reference proteome</keyword>
<accession>K6WNX4</accession>
<sequence length="88" mass="10151">MLHDAIRHRVHPRRRTPDGQARSPDAGTLLNAIDELGQEPRPKGCRKLTGEEAWRVRIGSFRVIYEIADARLTVTVVRAGHRRDVYRR</sequence>
<evidence type="ECO:0000256" key="1">
    <source>
        <dbReference type="ARBA" id="ARBA00022649"/>
    </source>
</evidence>
<evidence type="ECO:0000313" key="3">
    <source>
        <dbReference type="EMBL" id="GAB95521.1"/>
    </source>
</evidence>
<dbReference type="SUPFAM" id="SSF143011">
    <property type="entry name" value="RelE-like"/>
    <property type="match status" value="1"/>
</dbReference>
<dbReference type="AlphaFoldDB" id="K6WNX4"/>
<dbReference type="STRING" id="1184609.KILIM_022_00050"/>
<reference evidence="3 4" key="1">
    <citation type="submission" date="2012-08" db="EMBL/GenBank/DDBJ databases">
        <title>Whole genome shotgun sequence of Kineosphaera limosa NBRC 100340.</title>
        <authorList>
            <person name="Yoshida I."/>
            <person name="Isaki S."/>
            <person name="Hosoyama A."/>
            <person name="Tsuchikane K."/>
            <person name="Katsumata H."/>
            <person name="Ando Y."/>
            <person name="Ohji S."/>
            <person name="Hamada M."/>
            <person name="Tamura T."/>
            <person name="Yamazoe A."/>
            <person name="Yamazaki S."/>
            <person name="Fujita N."/>
        </authorList>
    </citation>
    <scope>NUCLEOTIDE SEQUENCE [LARGE SCALE GENOMIC DNA]</scope>
    <source>
        <strain evidence="3 4">NBRC 100340</strain>
    </source>
</reference>
<evidence type="ECO:0008006" key="5">
    <source>
        <dbReference type="Google" id="ProtNLM"/>
    </source>
</evidence>
<dbReference type="Proteomes" id="UP000008366">
    <property type="component" value="Unassembled WGS sequence"/>
</dbReference>
<evidence type="ECO:0000256" key="2">
    <source>
        <dbReference type="SAM" id="MobiDB-lite"/>
    </source>
</evidence>
<comment type="caution">
    <text evidence="3">The sequence shown here is derived from an EMBL/GenBank/DDBJ whole genome shotgun (WGS) entry which is preliminary data.</text>
</comment>
<dbReference type="Pfam" id="PF05016">
    <property type="entry name" value="ParE_toxin"/>
    <property type="match status" value="1"/>
</dbReference>
<dbReference type="Gene3D" id="3.30.2310.20">
    <property type="entry name" value="RelE-like"/>
    <property type="match status" value="1"/>
</dbReference>
<dbReference type="InterPro" id="IPR007712">
    <property type="entry name" value="RelE/ParE_toxin"/>
</dbReference>
<dbReference type="EMBL" id="BAHD01000022">
    <property type="protein sequence ID" value="GAB95521.1"/>
    <property type="molecule type" value="Genomic_DNA"/>
</dbReference>
<gene>
    <name evidence="3" type="ORF">KILIM_022_00050</name>
</gene>
<dbReference type="RefSeq" id="WP_006592053.1">
    <property type="nucleotide sequence ID" value="NZ_BAHD01000022.1"/>
</dbReference>
<keyword evidence="1" id="KW-1277">Toxin-antitoxin system</keyword>
<dbReference type="OrthoDB" id="5326046at2"/>
<protein>
    <recommendedName>
        <fullName evidence="5">Toxin</fullName>
    </recommendedName>
</protein>
<feature type="region of interest" description="Disordered" evidence="2">
    <location>
        <begin position="1"/>
        <end position="26"/>
    </location>
</feature>
<proteinExistence type="predicted"/>
<evidence type="ECO:0000313" key="4">
    <source>
        <dbReference type="Proteomes" id="UP000008366"/>
    </source>
</evidence>
<organism evidence="3 4">
    <name type="scientific">Kineosphaera limosa NBRC 100340</name>
    <dbReference type="NCBI Taxonomy" id="1184609"/>
    <lineage>
        <taxon>Bacteria</taxon>
        <taxon>Bacillati</taxon>
        <taxon>Actinomycetota</taxon>
        <taxon>Actinomycetes</taxon>
        <taxon>Micrococcales</taxon>
        <taxon>Dermatophilaceae</taxon>
        <taxon>Kineosphaera</taxon>
    </lineage>
</organism>
<dbReference type="eggNOG" id="COG2026">
    <property type="taxonomic scope" value="Bacteria"/>
</dbReference>